<accession>M1MS32</accession>
<reference evidence="1 2" key="1">
    <citation type="submission" date="2013-02" db="EMBL/GenBank/DDBJ databases">
        <title>Genome sequence of Clostridium saccharoperbutylacetonicum N1-4(HMT).</title>
        <authorList>
            <person name="Poehlein A."/>
            <person name="Daniel R."/>
        </authorList>
    </citation>
    <scope>NUCLEOTIDE SEQUENCE [LARGE SCALE GENOMIC DNA]</scope>
    <source>
        <strain evidence="2">N1-4(HMT)</strain>
    </source>
</reference>
<sequence length="33" mass="4090">MKKYLKINDSTLRKLYEINWREQLILVGCLLFF</sequence>
<dbReference type="AlphaFoldDB" id="M1MS32"/>
<dbReference type="HOGENOM" id="CLU_3381306_0_0_9"/>
<evidence type="ECO:0000313" key="1">
    <source>
        <dbReference type="EMBL" id="AGF57556.1"/>
    </source>
</evidence>
<keyword evidence="2" id="KW-1185">Reference proteome</keyword>
<name>M1MS32_9CLOT</name>
<dbReference type="EMBL" id="CP004121">
    <property type="protein sequence ID" value="AGF57556.1"/>
    <property type="molecule type" value="Genomic_DNA"/>
</dbReference>
<dbReference type="KEGG" id="csr:Cspa_c37960"/>
<evidence type="ECO:0000313" key="2">
    <source>
        <dbReference type="Proteomes" id="UP000011728"/>
    </source>
</evidence>
<organism evidence="1 2">
    <name type="scientific">Clostridium saccharoperbutylacetonicum N1-4(HMT)</name>
    <dbReference type="NCBI Taxonomy" id="931276"/>
    <lineage>
        <taxon>Bacteria</taxon>
        <taxon>Bacillati</taxon>
        <taxon>Bacillota</taxon>
        <taxon>Clostridia</taxon>
        <taxon>Eubacteriales</taxon>
        <taxon>Clostridiaceae</taxon>
        <taxon>Clostridium</taxon>
    </lineage>
</organism>
<protein>
    <submittedName>
        <fullName evidence="1">Uncharacterized protein</fullName>
    </submittedName>
</protein>
<proteinExistence type="predicted"/>
<dbReference type="Proteomes" id="UP000011728">
    <property type="component" value="Chromosome"/>
</dbReference>
<gene>
    <name evidence="1" type="ORF">Cspa_c37960</name>
</gene>